<keyword evidence="2" id="KW-0732">Signal</keyword>
<feature type="chain" id="PRO_5043395082" evidence="2">
    <location>
        <begin position="22"/>
        <end position="76"/>
    </location>
</feature>
<gene>
    <name evidence="3" type="ORF">BUALT_Bualt05G0154800</name>
</gene>
<reference evidence="3" key="1">
    <citation type="submission" date="2019-10" db="EMBL/GenBank/DDBJ databases">
        <authorList>
            <person name="Zhang R."/>
            <person name="Pan Y."/>
            <person name="Wang J."/>
            <person name="Ma R."/>
            <person name="Yu S."/>
        </authorList>
    </citation>
    <scope>NUCLEOTIDE SEQUENCE</scope>
    <source>
        <strain evidence="3">LA-IB0</strain>
        <tissue evidence="3">Leaf</tissue>
    </source>
</reference>
<dbReference type="AlphaFoldDB" id="A0AAV6XJH0"/>
<proteinExistence type="predicted"/>
<evidence type="ECO:0000256" key="1">
    <source>
        <dbReference type="SAM" id="Phobius"/>
    </source>
</evidence>
<dbReference type="EMBL" id="WHWC01000005">
    <property type="protein sequence ID" value="KAG8383151.1"/>
    <property type="molecule type" value="Genomic_DNA"/>
</dbReference>
<evidence type="ECO:0000313" key="3">
    <source>
        <dbReference type="EMBL" id="KAG8383151.1"/>
    </source>
</evidence>
<evidence type="ECO:0000256" key="2">
    <source>
        <dbReference type="SAM" id="SignalP"/>
    </source>
</evidence>
<feature type="transmembrane region" description="Helical" evidence="1">
    <location>
        <begin position="37"/>
        <end position="59"/>
    </location>
</feature>
<keyword evidence="4" id="KW-1185">Reference proteome</keyword>
<evidence type="ECO:0000313" key="4">
    <source>
        <dbReference type="Proteomes" id="UP000826271"/>
    </source>
</evidence>
<keyword evidence="1" id="KW-0812">Transmembrane</keyword>
<keyword evidence="1" id="KW-0472">Membrane</keyword>
<keyword evidence="1" id="KW-1133">Transmembrane helix</keyword>
<organism evidence="3 4">
    <name type="scientific">Buddleja alternifolia</name>
    <dbReference type="NCBI Taxonomy" id="168488"/>
    <lineage>
        <taxon>Eukaryota</taxon>
        <taxon>Viridiplantae</taxon>
        <taxon>Streptophyta</taxon>
        <taxon>Embryophyta</taxon>
        <taxon>Tracheophyta</taxon>
        <taxon>Spermatophyta</taxon>
        <taxon>Magnoliopsida</taxon>
        <taxon>eudicotyledons</taxon>
        <taxon>Gunneridae</taxon>
        <taxon>Pentapetalae</taxon>
        <taxon>asterids</taxon>
        <taxon>lamiids</taxon>
        <taxon>Lamiales</taxon>
        <taxon>Scrophulariaceae</taxon>
        <taxon>Buddlejeae</taxon>
        <taxon>Buddleja</taxon>
    </lineage>
</organism>
<comment type="caution">
    <text evidence="3">The sequence shown here is derived from an EMBL/GenBank/DDBJ whole genome shotgun (WGS) entry which is preliminary data.</text>
</comment>
<name>A0AAV6XJH0_9LAMI</name>
<feature type="signal peptide" evidence="2">
    <location>
        <begin position="1"/>
        <end position="21"/>
    </location>
</feature>
<dbReference type="Proteomes" id="UP000826271">
    <property type="component" value="Unassembled WGS sequence"/>
</dbReference>
<sequence length="76" mass="7890">MASRFIAYLACIVALAAIAAAHDGHHHAPAPAPASGAFTSSPSAAVGLLAVVVSFFAVIPDKVMKNVKRMISLYWL</sequence>
<protein>
    <submittedName>
        <fullName evidence="3">Uncharacterized protein</fullName>
    </submittedName>
</protein>
<accession>A0AAV6XJH0</accession>